<keyword evidence="5" id="KW-1185">Reference proteome</keyword>
<dbReference type="Pfam" id="PF01841">
    <property type="entry name" value="Transglut_core"/>
    <property type="match status" value="1"/>
</dbReference>
<feature type="domain" description="Transglutaminase-like" evidence="3">
    <location>
        <begin position="170"/>
        <end position="266"/>
    </location>
</feature>
<evidence type="ECO:0000259" key="3">
    <source>
        <dbReference type="Pfam" id="PF01841"/>
    </source>
</evidence>
<evidence type="ECO:0000313" key="5">
    <source>
        <dbReference type="Proteomes" id="UP000593890"/>
    </source>
</evidence>
<feature type="signal peptide" evidence="2">
    <location>
        <begin position="1"/>
        <end position="22"/>
    </location>
</feature>
<protein>
    <recommendedName>
        <fullName evidence="3">Transglutaminase-like domain-containing protein</fullName>
    </recommendedName>
</protein>
<dbReference type="InterPro" id="IPR038765">
    <property type="entry name" value="Papain-like_cys_pep_sf"/>
</dbReference>
<gene>
    <name evidence="4" type="ORF">C12CBH8_19350</name>
</gene>
<feature type="compositionally biased region" description="Low complexity" evidence="1">
    <location>
        <begin position="26"/>
        <end position="43"/>
    </location>
</feature>
<feature type="region of interest" description="Disordered" evidence="1">
    <location>
        <begin position="25"/>
        <end position="60"/>
    </location>
</feature>
<dbReference type="RefSeq" id="WP_099322710.1">
    <property type="nucleotide sequence ID" value="NZ_AP023321.1"/>
</dbReference>
<dbReference type="EMBL" id="AP023321">
    <property type="protein sequence ID" value="BCI61296.1"/>
    <property type="molecule type" value="Genomic_DNA"/>
</dbReference>
<name>A0A7I8D3A0_9FIRM</name>
<reference evidence="5" key="1">
    <citation type="submission" date="2020-07" db="EMBL/GenBank/DDBJ databases">
        <title>Complete genome sequencing of Clostridia bacterium strain 12CBH8.</title>
        <authorList>
            <person name="Sakamoto M."/>
            <person name="Murakami T."/>
            <person name="Mori H."/>
        </authorList>
    </citation>
    <scope>NUCLEOTIDE SEQUENCE [LARGE SCALE GENOMIC DNA]</scope>
    <source>
        <strain evidence="5">12CBH8</strain>
    </source>
</reference>
<organism evidence="4 5">
    <name type="scientific">Solibaculum mannosilyticum</name>
    <dbReference type="NCBI Taxonomy" id="2780922"/>
    <lineage>
        <taxon>Bacteria</taxon>
        <taxon>Bacillati</taxon>
        <taxon>Bacillota</taxon>
        <taxon>Clostridia</taxon>
        <taxon>Eubacteriales</taxon>
        <taxon>Oscillospiraceae</taxon>
        <taxon>Solibaculum</taxon>
    </lineage>
</organism>
<dbReference type="Gene3D" id="3.10.620.30">
    <property type="match status" value="1"/>
</dbReference>
<dbReference type="InterPro" id="IPR052557">
    <property type="entry name" value="CAP/Cytokinesis_protein"/>
</dbReference>
<dbReference type="Proteomes" id="UP000593890">
    <property type="component" value="Chromosome"/>
</dbReference>
<feature type="chain" id="PRO_5039542036" description="Transglutaminase-like domain-containing protein" evidence="2">
    <location>
        <begin position="23"/>
        <end position="413"/>
    </location>
</feature>
<feature type="compositionally biased region" description="Polar residues" evidence="1">
    <location>
        <begin position="44"/>
        <end position="56"/>
    </location>
</feature>
<dbReference type="SUPFAM" id="SSF54001">
    <property type="entry name" value="Cysteine proteinases"/>
    <property type="match status" value="1"/>
</dbReference>
<dbReference type="PANTHER" id="PTHR46333:SF2">
    <property type="entry name" value="CYTOKINESIS PROTEIN 3"/>
    <property type="match status" value="1"/>
</dbReference>
<keyword evidence="2" id="KW-0732">Signal</keyword>
<proteinExistence type="predicted"/>
<dbReference type="AlphaFoldDB" id="A0A7I8D3A0"/>
<accession>A0A7I8D3A0</accession>
<evidence type="ECO:0000256" key="1">
    <source>
        <dbReference type="SAM" id="MobiDB-lite"/>
    </source>
</evidence>
<evidence type="ECO:0000256" key="2">
    <source>
        <dbReference type="SAM" id="SignalP"/>
    </source>
</evidence>
<dbReference type="InterPro" id="IPR002931">
    <property type="entry name" value="Transglutaminase-like"/>
</dbReference>
<dbReference type="PANTHER" id="PTHR46333">
    <property type="entry name" value="CYTOKINESIS PROTEIN 3"/>
    <property type="match status" value="1"/>
</dbReference>
<dbReference type="KEGG" id="sman:C12CBH8_19350"/>
<sequence length="413" mass="45416">MKKIICLLLAALLVCLSGCQFDKGADSSSSSQESNVSSAASEEGQTSSQTASSQPEALTEDGKGELEYDSLNHLQQSIYDRILTASNDLNTGMLEIPSDSTMEDIQKSFGAVTSDNPGHFWLQKSFEVTTQGDKVYVTLRYLVDSMEQKEEMQKQLSEAMDSILKSIPADADDFTKELMIHDWLLNRVSYSDEAAADTTGGHASAYTVYGAIVEQKAVCEGYARSMQLLLNKVNVPCALISGVGVDQSGKSSDHMWNIVTIDGKKYHLDATWNDAVLVEGEQSFSHIYFNVTDDVISADHKDFQSPGCKDDDANYYVKKNWSFDFYDETTRNAIQTAMVEGAVDRNRVLEFQFTNEEAYNAAYQGLVEEQDVFTLLKSANEGIGSTVLREDVISYGAGDPANGVITLVVSYVE</sequence>
<dbReference type="GO" id="GO:0005737">
    <property type="term" value="C:cytoplasm"/>
    <property type="evidence" value="ECO:0007669"/>
    <property type="project" value="TreeGrafter"/>
</dbReference>
<evidence type="ECO:0000313" key="4">
    <source>
        <dbReference type="EMBL" id="BCI61296.1"/>
    </source>
</evidence>